<evidence type="ECO:0000256" key="2">
    <source>
        <dbReference type="ARBA" id="ARBA00013064"/>
    </source>
</evidence>
<dbReference type="CDD" id="cd16343">
    <property type="entry name" value="LMWPTP"/>
    <property type="match status" value="1"/>
</dbReference>
<dbReference type="PANTHER" id="PTHR11717:SF31">
    <property type="entry name" value="LOW MOLECULAR WEIGHT PROTEIN-TYROSINE-PHOSPHATASE ETP-RELATED"/>
    <property type="match status" value="1"/>
</dbReference>
<feature type="domain" description="Phosphotyrosine protein phosphatase I" evidence="6">
    <location>
        <begin position="3"/>
        <end position="144"/>
    </location>
</feature>
<proteinExistence type="inferred from homology"/>
<dbReference type="Pfam" id="PF01451">
    <property type="entry name" value="LMWPc"/>
    <property type="match status" value="1"/>
</dbReference>
<comment type="similarity">
    <text evidence="1">Belongs to the low molecular weight phosphotyrosine protein phosphatase family.</text>
</comment>
<gene>
    <name evidence="7" type="ORF">HOP53_17655</name>
</gene>
<dbReference type="InterPro" id="IPR050438">
    <property type="entry name" value="LMW_PTPase"/>
</dbReference>
<evidence type="ECO:0000313" key="8">
    <source>
        <dbReference type="Proteomes" id="UP001320168"/>
    </source>
</evidence>
<evidence type="ECO:0000256" key="5">
    <source>
        <dbReference type="ARBA" id="ARBA00051722"/>
    </source>
</evidence>
<comment type="caution">
    <text evidence="7">The sequence shown here is derived from an EMBL/GenBank/DDBJ whole genome shotgun (WGS) entry which is preliminary data.</text>
</comment>
<evidence type="ECO:0000256" key="1">
    <source>
        <dbReference type="ARBA" id="ARBA00011063"/>
    </source>
</evidence>
<accession>A0ABS9A8B5</accession>
<dbReference type="SMART" id="SM00226">
    <property type="entry name" value="LMWPc"/>
    <property type="match status" value="1"/>
</dbReference>
<dbReference type="InterPro" id="IPR036196">
    <property type="entry name" value="Ptyr_pPase_sf"/>
</dbReference>
<comment type="catalytic activity">
    <reaction evidence="5">
        <text>O-phospho-L-tyrosyl-[protein] + H2O = L-tyrosyl-[protein] + phosphate</text>
        <dbReference type="Rhea" id="RHEA:10684"/>
        <dbReference type="Rhea" id="RHEA-COMP:10136"/>
        <dbReference type="Rhea" id="RHEA-COMP:20101"/>
        <dbReference type="ChEBI" id="CHEBI:15377"/>
        <dbReference type="ChEBI" id="CHEBI:43474"/>
        <dbReference type="ChEBI" id="CHEBI:46858"/>
        <dbReference type="ChEBI" id="CHEBI:61978"/>
        <dbReference type="EC" id="3.1.3.48"/>
    </reaction>
</comment>
<dbReference type="Proteomes" id="UP001320168">
    <property type="component" value="Unassembled WGS sequence"/>
</dbReference>
<dbReference type="InterPro" id="IPR023485">
    <property type="entry name" value="Ptyr_pPase"/>
</dbReference>
<dbReference type="PANTHER" id="PTHR11717">
    <property type="entry name" value="LOW MOLECULAR WEIGHT PROTEIN TYROSINE PHOSPHATASE"/>
    <property type="match status" value="1"/>
</dbReference>
<reference evidence="7 8" key="1">
    <citation type="journal article" date="2021" name="Front. Microbiol.">
        <title>Aerobic Denitrification and Heterotrophic Sulfur Oxidation in the Genus Halomonas Revealed by Six Novel Species Characterizations and Genome-Based Analysis.</title>
        <authorList>
            <person name="Wang L."/>
            <person name="Shao Z."/>
        </authorList>
    </citation>
    <scope>NUCLEOTIDE SEQUENCE [LARGE SCALE GENOMIC DNA]</scope>
    <source>
        <strain evidence="7 8">MCCC 1A11081</strain>
    </source>
</reference>
<keyword evidence="8" id="KW-1185">Reference proteome</keyword>
<dbReference type="InterPro" id="IPR017867">
    <property type="entry name" value="Tyr_phospatase_low_mol_wt"/>
</dbReference>
<name>A0ABS9A8B5_9GAMM</name>
<sequence>MIRSILVVCRGNVCRSPVAAAMLQRRLPHCRVESAGLTALAGQGVVPEALLLAEADGIDVSGHHARQLDARQLAEADLVLVMSEGQRREVSERWPQTMGKVMRLGHWLARGQGLDIPDPYRRSAAFFEQVHRLLTEASDTWAPRL</sequence>
<dbReference type="RefSeq" id="WP_234271250.1">
    <property type="nucleotide sequence ID" value="NZ_JABFTX010000004.1"/>
</dbReference>
<organism evidence="7 8">
    <name type="scientific">Billgrantia ethanolica</name>
    <dbReference type="NCBI Taxonomy" id="2733486"/>
    <lineage>
        <taxon>Bacteria</taxon>
        <taxon>Pseudomonadati</taxon>
        <taxon>Pseudomonadota</taxon>
        <taxon>Gammaproteobacteria</taxon>
        <taxon>Oceanospirillales</taxon>
        <taxon>Halomonadaceae</taxon>
        <taxon>Billgrantia</taxon>
    </lineage>
</organism>
<evidence type="ECO:0000313" key="7">
    <source>
        <dbReference type="EMBL" id="MCE8004658.1"/>
    </source>
</evidence>
<dbReference type="SUPFAM" id="SSF52788">
    <property type="entry name" value="Phosphotyrosine protein phosphatases I"/>
    <property type="match status" value="1"/>
</dbReference>
<protein>
    <recommendedName>
        <fullName evidence="2">protein-tyrosine-phosphatase</fullName>
        <ecNumber evidence="2">3.1.3.48</ecNumber>
    </recommendedName>
</protein>
<dbReference type="Gene3D" id="3.40.50.2300">
    <property type="match status" value="1"/>
</dbReference>
<dbReference type="EMBL" id="JABFTX010000004">
    <property type="protein sequence ID" value="MCE8004658.1"/>
    <property type="molecule type" value="Genomic_DNA"/>
</dbReference>
<dbReference type="PRINTS" id="PR00719">
    <property type="entry name" value="LMWPTPASE"/>
</dbReference>
<evidence type="ECO:0000259" key="6">
    <source>
        <dbReference type="SMART" id="SM00226"/>
    </source>
</evidence>
<evidence type="ECO:0000256" key="4">
    <source>
        <dbReference type="ARBA" id="ARBA00022912"/>
    </source>
</evidence>
<keyword evidence="4" id="KW-0904">Protein phosphatase</keyword>
<evidence type="ECO:0000256" key="3">
    <source>
        <dbReference type="ARBA" id="ARBA00022801"/>
    </source>
</evidence>
<keyword evidence="3" id="KW-0378">Hydrolase</keyword>
<dbReference type="EC" id="3.1.3.48" evidence="2"/>